<organism evidence="1 2">
    <name type="scientific">Panagrolaimus sp. JU765</name>
    <dbReference type="NCBI Taxonomy" id="591449"/>
    <lineage>
        <taxon>Eukaryota</taxon>
        <taxon>Metazoa</taxon>
        <taxon>Ecdysozoa</taxon>
        <taxon>Nematoda</taxon>
        <taxon>Chromadorea</taxon>
        <taxon>Rhabditida</taxon>
        <taxon>Tylenchina</taxon>
        <taxon>Panagrolaimomorpha</taxon>
        <taxon>Panagrolaimoidea</taxon>
        <taxon>Panagrolaimidae</taxon>
        <taxon>Panagrolaimus</taxon>
    </lineage>
</organism>
<sequence>MEQVPVQDLQFRFIRKLRCFEADSIKATPFGRKLVAVSSKFGFVVVVGTNNKFMSMKTSELHKLVSNDDSEFTAFPKRRFEFFLPNVEIFAIEFNCDGRVFAVAANTENGPFVYLFDGLTHSFDFNDQPYPLCCIPLSSAPTAKMTSFEWNPCIPETFIAACTDKLCCIQFKLANPTTFVVHAEKAFPQTVTCLSWSPKGKQVTVGDASGKIHQLKPELTLVRTTEAPLKPLSIGPGPFRIVGICWLETTEWLVAYASSTNNVCLLTLTIKKNQPVVWEEARGLLPPLFQSELPTSFHFWPLFDWQVVFAGSTCFTDVYAYGNVGATWKPLSMDEIYSISAPLTKTGKQTQFIGGSFDYSSILPVTIERDGSQVGPQPVIFLLTTDGILLMYHVVSLNANRPSLNIPVEDLSLDQSINGTKPTGTEVAGQTSESNKTGIATGFSTSTNIFGAGSFPASFGAASTPKLNFDGLFTKAEINSSANVDTKLEAEKKAAEELQKKADEDAKQRALDDLKRKKEEEDRKALEEAERKQAAEEAERKRVADEVARKKAAEEAERKRKEEETRKLALEEEKRKKEAEKNALVAKNKAEYHQCLEYVVRNMNDYRKIIDAFHEIRNHVEANAPQNLDFDSYMAPLNKCIESVKVIGQVISCDLHKYSMITNNLEATVEEIKDISSNPNAEGITPEWVMELSDNLDDLEQRLFEVTEKFTFCTNSLDYIGKGMKDGRTKVTVKMVLTKDQQKILSKNSEVLIEFVKKLSTRLTNLRKQLRTIAQSDAIRKTAESLNRAGGNVLEESTFLDESLNASATAANLLANDFSILKVDDNPFSDVDLGGKIIIIKKLSMFYEKNKHHGPKFVKALNLDEYLAKKKLLSDKKDDSIVVHPKVAEARRNLAEHLKDSKELKPTIATNQLEKTPKSKVVFDISKFAATSTPFTAEKNPVESVTPTTAVKTPVFALPQKSIFGSPVVTSTTTPALSSNVAASSAASSFFSAAEKPSLFSTTQTTLPGTITAAIETPKLNGPIVTSATIPALSSIESSFGSAVSKPTADKSTVGTPIVTSTTTPSLGSISVLSSFASPVATTASKPSPFSITPITTPVTTTAAEIPKASVVTSTTTPAFGSTSAASPFTAFSSATQKPSLSSTTPISTPVTTAAPSTTSAADTSIVGTPIVTSATTPSFGSTSAALPFASPLATAASKPSLFPAAQTNVPVTTTAPTTTAATETAKSPVVTSATTPAFGPPSTASPFASPLAAAAQKPSPFSITSTTASTTTTPAQKPIFGSPIVSSTTTPAFGSTSVASSFASPLAAAAAKSSPFSTTQIAAPATTDGDVGMEDDATNGLGFGGFNLGTATTTDNANKNPFGGIFSGKKEAGPFGAPQTGFGQKPANSGFGTVSAFGGNNASGTSMFGGGSTTKSMFGGGTSFGSSFGGGSSIFGQKTSTFGGGSQVVQGSNSPFGQQAATNTGFGQSSAFASKPSPFGQTTSPFSQPAGASPFSQQTSAFGQGSSNSPFAQTSGSSSAFGQQNNSAFGGGAGGFSSFANKSGGFGALAQQATQSNSFANGGGFGQNANNSGQTKNAFSSWRS</sequence>
<name>A0AC34Q9J0_9BILA</name>
<protein>
    <submittedName>
        <fullName evidence="2">Nuclear pore complex protein</fullName>
    </submittedName>
</protein>
<evidence type="ECO:0000313" key="2">
    <source>
        <dbReference type="WBParaSite" id="JU765_v2.g14424.t1"/>
    </source>
</evidence>
<reference evidence="2" key="1">
    <citation type="submission" date="2022-11" db="UniProtKB">
        <authorList>
            <consortium name="WormBaseParasite"/>
        </authorList>
    </citation>
    <scope>IDENTIFICATION</scope>
</reference>
<dbReference type="WBParaSite" id="JU765_v2.g14424.t1">
    <property type="protein sequence ID" value="JU765_v2.g14424.t1"/>
    <property type="gene ID" value="JU765_v2.g14424"/>
</dbReference>
<evidence type="ECO:0000313" key="1">
    <source>
        <dbReference type="Proteomes" id="UP000887576"/>
    </source>
</evidence>
<dbReference type="Proteomes" id="UP000887576">
    <property type="component" value="Unplaced"/>
</dbReference>
<proteinExistence type="predicted"/>
<accession>A0AC34Q9J0</accession>